<protein>
    <recommendedName>
        <fullName evidence="3">Phage protein</fullName>
    </recommendedName>
</protein>
<gene>
    <name evidence="1" type="ORF">AA0228_0685</name>
</gene>
<dbReference type="RefSeq" id="WP_099181519.1">
    <property type="nucleotide sequence ID" value="NZ_BAQW01000004.1"/>
</dbReference>
<evidence type="ECO:0000313" key="2">
    <source>
        <dbReference type="Proteomes" id="UP001061070"/>
    </source>
</evidence>
<evidence type="ECO:0008006" key="3">
    <source>
        <dbReference type="Google" id="ProtNLM"/>
    </source>
</evidence>
<keyword evidence="2" id="KW-1185">Reference proteome</keyword>
<dbReference type="EMBL" id="BAQW01000004">
    <property type="protein sequence ID" value="GBR09467.1"/>
    <property type="molecule type" value="Genomic_DNA"/>
</dbReference>
<reference evidence="1" key="1">
    <citation type="submission" date="2013-04" db="EMBL/GenBank/DDBJ databases">
        <title>The genome sequencing project of 58 acetic acid bacteria.</title>
        <authorList>
            <person name="Okamoto-Kainuma A."/>
            <person name="Ishikawa M."/>
            <person name="Umino S."/>
            <person name="Koizumi Y."/>
            <person name="Shiwa Y."/>
            <person name="Yoshikawa H."/>
            <person name="Matsutani M."/>
            <person name="Matsushita K."/>
        </authorList>
    </citation>
    <scope>NUCLEOTIDE SEQUENCE</scope>
    <source>
        <strain evidence="1">NRIC 0228</strain>
    </source>
</reference>
<accession>A0ABQ0Q925</accession>
<organism evidence="1 2">
    <name type="scientific">Gluconobacter frateurii NRIC 0228</name>
    <dbReference type="NCBI Taxonomy" id="1307946"/>
    <lineage>
        <taxon>Bacteria</taxon>
        <taxon>Pseudomonadati</taxon>
        <taxon>Pseudomonadota</taxon>
        <taxon>Alphaproteobacteria</taxon>
        <taxon>Acetobacterales</taxon>
        <taxon>Acetobacteraceae</taxon>
        <taxon>Gluconobacter</taxon>
    </lineage>
</organism>
<sequence>MNAVRQVLVENRRWYVLDAIAQMADRRLNADIVLKCIRAMGHPAQAQDIQEDLEHLEREGCVTLERYPLAPGRPLWVATLTVEGLQARDNERAVPGVASRKPL</sequence>
<dbReference type="Proteomes" id="UP001061070">
    <property type="component" value="Unassembled WGS sequence"/>
</dbReference>
<proteinExistence type="predicted"/>
<comment type="caution">
    <text evidence="1">The sequence shown here is derived from an EMBL/GenBank/DDBJ whole genome shotgun (WGS) entry which is preliminary data.</text>
</comment>
<name>A0ABQ0Q925_9PROT</name>
<evidence type="ECO:0000313" key="1">
    <source>
        <dbReference type="EMBL" id="GBR09467.1"/>
    </source>
</evidence>